<accession>A0A069RIH4</accession>
<dbReference type="EMBL" id="JJMM01000026">
    <property type="protein sequence ID" value="KDR94042.1"/>
    <property type="molecule type" value="Genomic_DNA"/>
</dbReference>
<evidence type="ECO:0000259" key="3">
    <source>
        <dbReference type="Pfam" id="PF01156"/>
    </source>
</evidence>
<dbReference type="eggNOG" id="COG1957">
    <property type="taxonomic scope" value="Bacteria"/>
</dbReference>
<dbReference type="PANTHER" id="PTHR12304">
    <property type="entry name" value="INOSINE-URIDINE PREFERRING NUCLEOSIDE HYDROLASE"/>
    <property type="match status" value="1"/>
</dbReference>
<protein>
    <submittedName>
        <fullName evidence="4">Pyrimidine-specific ribonucleoside hydrolase RihA</fullName>
        <ecNumber evidence="4">3.2.-.-</ecNumber>
    </submittedName>
</protein>
<dbReference type="InterPro" id="IPR036452">
    <property type="entry name" value="Ribo_hydro-like"/>
</dbReference>
<gene>
    <name evidence="4" type="primary">rihA</name>
    <name evidence="4" type="ORF">CLIT_23c03140</name>
</gene>
<dbReference type="GO" id="GO:0006152">
    <property type="term" value="P:purine nucleoside catabolic process"/>
    <property type="evidence" value="ECO:0007669"/>
    <property type="project" value="TreeGrafter"/>
</dbReference>
<dbReference type="SUPFAM" id="SSF53590">
    <property type="entry name" value="Nucleoside hydrolase"/>
    <property type="match status" value="1"/>
</dbReference>
<dbReference type="Pfam" id="PF01156">
    <property type="entry name" value="IU_nuc_hydro"/>
    <property type="match status" value="1"/>
</dbReference>
<dbReference type="OrthoDB" id="9797882at2"/>
<dbReference type="CDD" id="cd02651">
    <property type="entry name" value="nuc_hydro_IU_UC_XIUA"/>
    <property type="match status" value="1"/>
</dbReference>
<feature type="domain" description="Inosine/uridine-preferring nucleoside hydrolase" evidence="3">
    <location>
        <begin position="5"/>
        <end position="298"/>
    </location>
</feature>
<evidence type="ECO:0000256" key="2">
    <source>
        <dbReference type="ARBA" id="ARBA00023295"/>
    </source>
</evidence>
<dbReference type="InterPro" id="IPR001910">
    <property type="entry name" value="Inosine/uridine_hydrolase_dom"/>
</dbReference>
<dbReference type="RefSeq" id="WP_038267829.1">
    <property type="nucleotide sequence ID" value="NZ_FSRH01000003.1"/>
</dbReference>
<sequence length="309" mass="33304">MKKKVIIDCDPGYDDALALMLAFGSDELQVEAVTTCAGNQTQEMVYTNAKRLIKLMGAKTIVAPGALKPLSRGLVTASSVHGETGMDGVDLPDEDIGEIKSCAVDIMADIIEKSDEKIILIPTGPLTNIALLLSIYPHLKEKIELISLMGGACNGGNVTACAEFNIYVDPEAADIVFKSGVPIVMSGLDVTHKAVIYKEEMDIFGTIGNASGNAAFQILQNYYKFYSQHTDLNGAVMHDACAVAYVMNPEIFECKDCHIDVETKGEHTTGQTVVDIGDKRGNGINAKIAMNIDKEALMKMMYSSISRLL</sequence>
<dbReference type="STRING" id="1121324.CLIT_23c03140"/>
<dbReference type="Gene3D" id="3.90.245.10">
    <property type="entry name" value="Ribonucleoside hydrolase-like"/>
    <property type="match status" value="1"/>
</dbReference>
<evidence type="ECO:0000313" key="4">
    <source>
        <dbReference type="EMBL" id="KDR94042.1"/>
    </source>
</evidence>
<dbReference type="Proteomes" id="UP000027946">
    <property type="component" value="Unassembled WGS sequence"/>
</dbReference>
<keyword evidence="1 4" id="KW-0378">Hydrolase</keyword>
<organism evidence="4 5">
    <name type="scientific">Peptoclostridium litorale DSM 5388</name>
    <dbReference type="NCBI Taxonomy" id="1121324"/>
    <lineage>
        <taxon>Bacteria</taxon>
        <taxon>Bacillati</taxon>
        <taxon>Bacillota</taxon>
        <taxon>Clostridia</taxon>
        <taxon>Peptostreptococcales</taxon>
        <taxon>Peptoclostridiaceae</taxon>
        <taxon>Peptoclostridium</taxon>
    </lineage>
</organism>
<evidence type="ECO:0000256" key="1">
    <source>
        <dbReference type="ARBA" id="ARBA00022801"/>
    </source>
</evidence>
<dbReference type="GO" id="GO:0008477">
    <property type="term" value="F:purine nucleosidase activity"/>
    <property type="evidence" value="ECO:0007669"/>
    <property type="project" value="TreeGrafter"/>
</dbReference>
<evidence type="ECO:0000313" key="5">
    <source>
        <dbReference type="Proteomes" id="UP000027946"/>
    </source>
</evidence>
<keyword evidence="2 4" id="KW-0326">Glycosidase</keyword>
<comment type="caution">
    <text evidence="4">The sequence shown here is derived from an EMBL/GenBank/DDBJ whole genome shotgun (WGS) entry which is preliminary data.</text>
</comment>
<dbReference type="InterPro" id="IPR023186">
    <property type="entry name" value="IUNH"/>
</dbReference>
<reference evidence="4 5" key="1">
    <citation type="submission" date="2014-03" db="EMBL/GenBank/DDBJ databases">
        <title>Genome sequence of Clostridium litorale W6, DSM 5388.</title>
        <authorList>
            <person name="Poehlein A."/>
            <person name="Jagirdar A."/>
            <person name="Khonsari B."/>
            <person name="Chibani C.M."/>
            <person name="Gutierrez Gutierrez D.A."/>
            <person name="Davydova E."/>
            <person name="Alghaithi H.S."/>
            <person name="Nair K.P."/>
            <person name="Dhamotharan K."/>
            <person name="Chandran L."/>
            <person name="G W."/>
            <person name="Daniel R."/>
        </authorList>
    </citation>
    <scope>NUCLEOTIDE SEQUENCE [LARGE SCALE GENOMIC DNA]</scope>
    <source>
        <strain evidence="4 5">W6</strain>
    </source>
</reference>
<dbReference type="AlphaFoldDB" id="A0A069RIH4"/>
<name>A0A069RIH4_PEPLI</name>
<keyword evidence="5" id="KW-1185">Reference proteome</keyword>
<proteinExistence type="predicted"/>
<dbReference type="PANTHER" id="PTHR12304:SF4">
    <property type="entry name" value="URIDINE NUCLEOSIDASE"/>
    <property type="match status" value="1"/>
</dbReference>
<dbReference type="EC" id="3.2.-.-" evidence="4"/>
<dbReference type="GO" id="GO:0005829">
    <property type="term" value="C:cytosol"/>
    <property type="evidence" value="ECO:0007669"/>
    <property type="project" value="TreeGrafter"/>
</dbReference>